<dbReference type="GO" id="GO:0005524">
    <property type="term" value="F:ATP binding"/>
    <property type="evidence" value="ECO:0007669"/>
    <property type="project" value="UniProtKB-UniRule"/>
</dbReference>
<evidence type="ECO:0000259" key="8">
    <source>
        <dbReference type="SMART" id="SM00387"/>
    </source>
</evidence>
<dbReference type="NCBIfam" id="TIGR01052">
    <property type="entry name" value="top6b"/>
    <property type="match status" value="1"/>
</dbReference>
<dbReference type="SMART" id="SM00387">
    <property type="entry name" value="HATPase_c"/>
    <property type="match status" value="1"/>
</dbReference>
<comment type="caution">
    <text evidence="10">The sequence shown here is derived from an EMBL/GenBank/DDBJ whole genome shotgun (WGS) entry which is preliminary data.</text>
</comment>
<comment type="subunit">
    <text evidence="6 7">Homodimer. Heterotetramer of two Top6A and two Top6B chains.</text>
</comment>
<dbReference type="GO" id="GO:0003918">
    <property type="term" value="F:DNA topoisomerase type II (double strand cut, ATP-hydrolyzing) activity"/>
    <property type="evidence" value="ECO:0007669"/>
    <property type="project" value="UniProtKB-UniRule"/>
</dbReference>
<gene>
    <name evidence="7" type="primary">top6B</name>
    <name evidence="9" type="ORF">ENU09_00110</name>
    <name evidence="10" type="ORF">ENU20_00435</name>
</gene>
<dbReference type="Gene3D" id="1.10.8.50">
    <property type="match status" value="1"/>
</dbReference>
<accession>A0A7C4NUK5</accession>
<sequence length="537" mass="61213">MSFEERFKQISPAEFISKYREITGFVNPVRAIYQTIRELVENALDATETHGILPIIRIDIRKVNDERDYYKITVEDNGIGIPPNIVPEAFGRVLFSSKYVLRQTRGMYGLGVKAAVLYAQKTTGNPVEVVTSRPGLKFIYYFKLRIDEQKNEPVVLEKGAWRKNKEWHGTIVSLTIEGDWSRAKGKVLDYIRRTVIVAPYAELTLVTPENEVYHYERVIEKMPKPPRETKPHPLGVDLGVLKEIIESSNYQTIRDLLINSYQSIGGKTADDILEKSGIEATRDPKSLSDEEIQRLVNVMRNYEKYRAPSTKALSPLGPEIIIAGLKRMYNPEFVDAISRKPSVYSGNPFIVEVGIAYGGNVPMSSEESPEVLRYANKIPLIYDERNDVIVKVIRDSRKLSQKERDEGYGIDWMNYYVKLPAPILLLIHVCSTKIPFQSMGKESIADTPEFRREIKLAVLEAARKLKNYLSRKAREEELLKKTVSIAKYIPEVTRALGIISGYGEEELRNKLIETLVSRTNVNIDLVKKIVENVEIGV</sequence>
<evidence type="ECO:0000256" key="2">
    <source>
        <dbReference type="ARBA" id="ARBA00022840"/>
    </source>
</evidence>
<feature type="binding site" evidence="7">
    <location>
        <begin position="106"/>
        <end position="113"/>
    </location>
    <ligand>
        <name>ATP</name>
        <dbReference type="ChEBI" id="CHEBI:30616"/>
    </ligand>
</feature>
<proteinExistence type="inferred from homology"/>
<evidence type="ECO:0000256" key="3">
    <source>
        <dbReference type="ARBA" id="ARBA00023029"/>
    </source>
</evidence>
<dbReference type="HAMAP" id="MF_00322">
    <property type="entry name" value="Top6B"/>
    <property type="match status" value="1"/>
</dbReference>
<keyword evidence="3 7" id="KW-0799">Topoisomerase</keyword>
<dbReference type="Gene3D" id="3.30.565.10">
    <property type="entry name" value="Histidine kinase-like ATPase, C-terminal domain"/>
    <property type="match status" value="1"/>
</dbReference>
<dbReference type="EMBL" id="DTBE01000003">
    <property type="protein sequence ID" value="HGQ59119.1"/>
    <property type="molecule type" value="Genomic_DNA"/>
</dbReference>
<comment type="similarity">
    <text evidence="7">Belongs to the TOP6B family.</text>
</comment>
<dbReference type="EC" id="5.6.2.2" evidence="7"/>
<evidence type="ECO:0000256" key="4">
    <source>
        <dbReference type="ARBA" id="ARBA00023125"/>
    </source>
</evidence>
<dbReference type="InterPro" id="IPR036890">
    <property type="entry name" value="HATPase_C_sf"/>
</dbReference>
<comment type="function">
    <text evidence="7">Relaxes both positive and negative superturns and exhibits a strong decatenase activity.</text>
</comment>
<keyword evidence="1 7" id="KW-0547">Nucleotide-binding</keyword>
<dbReference type="PANTHER" id="PTHR48444">
    <property type="entry name" value="DNA TOPOISOMERASE 6 SUBUNIT B"/>
    <property type="match status" value="1"/>
</dbReference>
<dbReference type="SUPFAM" id="SSF46946">
    <property type="entry name" value="S13-like H2TH domain"/>
    <property type="match status" value="1"/>
</dbReference>
<organism evidence="10">
    <name type="scientific">Staphylothermus marinus</name>
    <dbReference type="NCBI Taxonomy" id="2280"/>
    <lineage>
        <taxon>Archaea</taxon>
        <taxon>Thermoproteota</taxon>
        <taxon>Thermoprotei</taxon>
        <taxon>Desulfurococcales</taxon>
        <taxon>Desulfurococcaceae</taxon>
        <taxon>Staphylothermus</taxon>
    </lineage>
</organism>
<dbReference type="InterPro" id="IPR015320">
    <property type="entry name" value="TopoVI_B_transducer"/>
</dbReference>
<dbReference type="Pfam" id="PF09239">
    <property type="entry name" value="Topo-VIb_trans"/>
    <property type="match status" value="1"/>
</dbReference>
<dbReference type="CDD" id="cd00823">
    <property type="entry name" value="TopoIIB_Trans"/>
    <property type="match status" value="1"/>
</dbReference>
<feature type="binding site" evidence="7">
    <location>
        <begin position="97"/>
        <end position="98"/>
    </location>
    <ligand>
        <name>ATP</name>
        <dbReference type="ChEBI" id="CHEBI:30616"/>
    </ligand>
</feature>
<dbReference type="SUPFAM" id="SSF55874">
    <property type="entry name" value="ATPase domain of HSP90 chaperone/DNA topoisomerase II/histidine kinase"/>
    <property type="match status" value="1"/>
</dbReference>
<dbReference type="InterPro" id="IPR003594">
    <property type="entry name" value="HATPase_dom"/>
</dbReference>
<keyword evidence="4 7" id="KW-0238">DNA-binding</keyword>
<dbReference type="FunFam" id="3.30.565.10:FF:000062">
    <property type="entry name" value="Type 2 DNA topoisomerase 6 subunit B"/>
    <property type="match status" value="1"/>
</dbReference>
<reference evidence="10" key="1">
    <citation type="journal article" date="2020" name="mSystems">
        <title>Genome- and Community-Level Interaction Insights into Carbon Utilization and Element Cycling Functions of Hydrothermarchaeota in Hydrothermal Sediment.</title>
        <authorList>
            <person name="Zhou Z."/>
            <person name="Liu Y."/>
            <person name="Xu W."/>
            <person name="Pan J."/>
            <person name="Luo Z.H."/>
            <person name="Li M."/>
        </authorList>
    </citation>
    <scope>NUCLEOTIDE SEQUENCE [LARGE SCALE GENOMIC DNA]</scope>
    <source>
        <strain evidence="9">SpSt-638</strain>
        <strain evidence="10">SpSt-648</strain>
    </source>
</reference>
<dbReference type="InterPro" id="IPR010979">
    <property type="entry name" value="Ribosomal_uS13-like_H2TH"/>
</dbReference>
<feature type="binding site" evidence="7">
    <location>
        <position position="441"/>
    </location>
    <ligand>
        <name>ATP</name>
        <dbReference type="ChEBI" id="CHEBI:30616"/>
    </ligand>
</feature>
<dbReference type="Gene3D" id="3.30.230.10">
    <property type="match status" value="1"/>
</dbReference>
<evidence type="ECO:0000256" key="5">
    <source>
        <dbReference type="ARBA" id="ARBA00023235"/>
    </source>
</evidence>
<evidence type="ECO:0000313" key="9">
    <source>
        <dbReference type="EMBL" id="HGQ59119.1"/>
    </source>
</evidence>
<protein>
    <recommendedName>
        <fullName evidence="7">Type 2 DNA topoisomerase 6 subunit B</fullName>
        <ecNumber evidence="7">5.6.2.2</ecNumber>
    </recommendedName>
    <alternativeName>
        <fullName evidence="7">Type II DNA topoisomerase VI subunit B</fullName>
        <shortName evidence="7">TopoVI-B</shortName>
    </alternativeName>
</protein>
<keyword evidence="5 7" id="KW-0413">Isomerase</keyword>
<dbReference type="NCBIfam" id="NF003218">
    <property type="entry name" value="PRK04184.1"/>
    <property type="match status" value="1"/>
</dbReference>
<evidence type="ECO:0000256" key="7">
    <source>
        <dbReference type="HAMAP-Rule" id="MF_00322"/>
    </source>
</evidence>
<keyword evidence="2 7" id="KW-0067">ATP-binding</keyword>
<dbReference type="SUPFAM" id="SSF54211">
    <property type="entry name" value="Ribosomal protein S5 domain 2-like"/>
    <property type="match status" value="1"/>
</dbReference>
<feature type="binding site" evidence="7">
    <location>
        <position position="76"/>
    </location>
    <ligand>
        <name>ATP</name>
        <dbReference type="ChEBI" id="CHEBI:30616"/>
    </ligand>
</feature>
<dbReference type="Pfam" id="PF02518">
    <property type="entry name" value="HATPase_c"/>
    <property type="match status" value="1"/>
</dbReference>
<feature type="domain" description="Histidine kinase/HSP90-like ATPase" evidence="8">
    <location>
        <begin position="27"/>
        <end position="146"/>
    </location>
</feature>
<dbReference type="EMBL" id="DTBP01000005">
    <property type="protein sequence ID" value="HGQ73534.1"/>
    <property type="molecule type" value="Genomic_DNA"/>
</dbReference>
<dbReference type="PANTHER" id="PTHR48444:SF1">
    <property type="entry name" value="DNA TOPOISOMERASE 6 SUBUNIT B"/>
    <property type="match status" value="1"/>
</dbReference>
<feature type="binding site" evidence="7">
    <location>
        <position position="42"/>
    </location>
    <ligand>
        <name>ATP</name>
        <dbReference type="ChEBI" id="CHEBI:30616"/>
    </ligand>
</feature>
<dbReference type="InterPro" id="IPR005734">
    <property type="entry name" value="TopoVI_B"/>
</dbReference>
<dbReference type="GO" id="GO:0006260">
    <property type="term" value="P:DNA replication"/>
    <property type="evidence" value="ECO:0007669"/>
    <property type="project" value="UniProtKB-UniRule"/>
</dbReference>
<dbReference type="GO" id="GO:0003677">
    <property type="term" value="F:DNA binding"/>
    <property type="evidence" value="ECO:0007669"/>
    <property type="project" value="UniProtKB-UniRule"/>
</dbReference>
<evidence type="ECO:0000256" key="1">
    <source>
        <dbReference type="ARBA" id="ARBA00022741"/>
    </source>
</evidence>
<dbReference type="PIRSF" id="PIRSF006553">
    <property type="entry name" value="TopoVI_B"/>
    <property type="match status" value="1"/>
</dbReference>
<evidence type="ECO:0000256" key="6">
    <source>
        <dbReference type="ARBA" id="ARBA00063696"/>
    </source>
</evidence>
<dbReference type="InterPro" id="IPR020568">
    <property type="entry name" value="Ribosomal_Su5_D2-typ_SF"/>
</dbReference>
<dbReference type="GO" id="GO:0006265">
    <property type="term" value="P:DNA topological change"/>
    <property type="evidence" value="ECO:0007669"/>
    <property type="project" value="UniProtKB-UniRule"/>
</dbReference>
<dbReference type="InterPro" id="IPR014721">
    <property type="entry name" value="Ribsml_uS5_D2-typ_fold_subgr"/>
</dbReference>
<evidence type="ECO:0000313" key="10">
    <source>
        <dbReference type="EMBL" id="HGQ73534.1"/>
    </source>
</evidence>
<dbReference type="AlphaFoldDB" id="A0A7C4NUK5"/>
<name>A0A7C4NUK5_STAMA</name>
<comment type="catalytic activity">
    <reaction evidence="7">
        <text>ATP-dependent breakage, passage and rejoining of double-stranded DNA.</text>
        <dbReference type="EC" id="5.6.2.2"/>
    </reaction>
</comment>